<dbReference type="KEGG" id="egr:104442939"/>
<dbReference type="STRING" id="71139.A0A059CEZ5"/>
<dbReference type="InterPro" id="IPR016140">
    <property type="entry name" value="Bifunc_inhib/LTP/seed_store"/>
</dbReference>
<dbReference type="CDD" id="cd01960">
    <property type="entry name" value="nsLTP1"/>
    <property type="match status" value="1"/>
</dbReference>
<evidence type="ECO:0000256" key="2">
    <source>
        <dbReference type="SAM" id="SignalP"/>
    </source>
</evidence>
<feature type="domain" description="Bifunctional inhibitor/plant lipid transfer protein/seed storage helical" evidence="3">
    <location>
        <begin position="39"/>
        <end position="123"/>
    </location>
</feature>
<evidence type="ECO:0000256" key="1">
    <source>
        <dbReference type="ARBA" id="ARBA00009748"/>
    </source>
</evidence>
<dbReference type="PROSITE" id="PS00597">
    <property type="entry name" value="PLANT_LTP"/>
    <property type="match status" value="1"/>
</dbReference>
<dbReference type="OMA" id="QMPINLE"/>
<dbReference type="InterPro" id="IPR036312">
    <property type="entry name" value="Bifun_inhib/LTP/seed_sf"/>
</dbReference>
<comment type="similarity">
    <text evidence="1">Belongs to the plant LTP family.</text>
</comment>
<dbReference type="GO" id="GO:0008289">
    <property type="term" value="F:lipid binding"/>
    <property type="evidence" value="ECO:0007669"/>
    <property type="project" value="InterPro"/>
</dbReference>
<feature type="signal peptide" evidence="2">
    <location>
        <begin position="1"/>
        <end position="27"/>
    </location>
</feature>
<organism evidence="4">
    <name type="scientific">Eucalyptus grandis</name>
    <name type="common">Flooded gum</name>
    <dbReference type="NCBI Taxonomy" id="71139"/>
    <lineage>
        <taxon>Eukaryota</taxon>
        <taxon>Viridiplantae</taxon>
        <taxon>Streptophyta</taxon>
        <taxon>Embryophyta</taxon>
        <taxon>Tracheophyta</taxon>
        <taxon>Spermatophyta</taxon>
        <taxon>Magnoliopsida</taxon>
        <taxon>eudicotyledons</taxon>
        <taxon>Gunneridae</taxon>
        <taxon>Pentapetalae</taxon>
        <taxon>rosids</taxon>
        <taxon>malvids</taxon>
        <taxon>Myrtales</taxon>
        <taxon>Myrtaceae</taxon>
        <taxon>Myrtoideae</taxon>
        <taxon>Eucalypteae</taxon>
        <taxon>Eucalyptus</taxon>
    </lineage>
</organism>
<sequence>MAKPQVELVFSFLYIASLTFLLVTCIARNEPQPIDDVSCSDALKTMMPCQPYLNGSEPKPAGPCCLAVEKVKELANSTQGPQDLCECFKKAAPDLGVDPERAKALPGLCHVQLPVPIDPNIDCSKIPFGNYYNPGA</sequence>
<dbReference type="PRINTS" id="PR00382">
    <property type="entry name" value="LIPIDTRNSFER"/>
</dbReference>
<accession>A0A059CEZ5</accession>
<dbReference type="EMBL" id="KK198756">
    <property type="protein sequence ID" value="KCW77033.1"/>
    <property type="molecule type" value="Genomic_DNA"/>
</dbReference>
<dbReference type="PANTHER" id="PTHR33076">
    <property type="entry name" value="NON-SPECIFIC LIPID-TRANSFER PROTEIN 2-RELATED"/>
    <property type="match status" value="1"/>
</dbReference>
<keyword evidence="2" id="KW-0732">Signal</keyword>
<evidence type="ECO:0000259" key="3">
    <source>
        <dbReference type="Pfam" id="PF00234"/>
    </source>
</evidence>
<gene>
    <name evidence="4" type="ORF">EUGRSUZ_D01379</name>
</gene>
<dbReference type="InterPro" id="IPR000528">
    <property type="entry name" value="Plant_nsLTP"/>
</dbReference>
<dbReference type="SUPFAM" id="SSF47699">
    <property type="entry name" value="Bifunctional inhibitor/lipid-transfer protein/seed storage 2S albumin"/>
    <property type="match status" value="1"/>
</dbReference>
<dbReference type="InParanoid" id="A0A059CEZ5"/>
<dbReference type="Gene3D" id="1.10.110.10">
    <property type="entry name" value="Plant lipid-transfer and hydrophobic proteins"/>
    <property type="match status" value="1"/>
</dbReference>
<dbReference type="AlphaFoldDB" id="A0A059CEZ5"/>
<dbReference type="GO" id="GO:0006869">
    <property type="term" value="P:lipid transport"/>
    <property type="evidence" value="ECO:0007669"/>
    <property type="project" value="InterPro"/>
</dbReference>
<dbReference type="Gramene" id="KCW77033">
    <property type="protein sequence ID" value="KCW77033"/>
    <property type="gene ID" value="EUGRSUZ_D01379"/>
</dbReference>
<protein>
    <recommendedName>
        <fullName evidence="3">Bifunctional inhibitor/plant lipid transfer protein/seed storage helical domain-containing protein</fullName>
    </recommendedName>
</protein>
<name>A0A059CEZ5_EUCGR</name>
<evidence type="ECO:0000313" key="4">
    <source>
        <dbReference type="EMBL" id="KCW77033.1"/>
    </source>
</evidence>
<proteinExistence type="inferred from homology"/>
<reference evidence="4" key="1">
    <citation type="submission" date="2013-07" db="EMBL/GenBank/DDBJ databases">
        <title>The genome of Eucalyptus grandis.</title>
        <authorList>
            <person name="Schmutz J."/>
            <person name="Hayes R."/>
            <person name="Myburg A."/>
            <person name="Tuskan G."/>
            <person name="Grattapaglia D."/>
            <person name="Rokhsar D.S."/>
        </authorList>
    </citation>
    <scope>NUCLEOTIDE SEQUENCE</scope>
    <source>
        <tissue evidence="4">Leaf extractions</tissue>
    </source>
</reference>
<dbReference type="Pfam" id="PF00234">
    <property type="entry name" value="Tryp_alpha_amyl"/>
    <property type="match status" value="1"/>
</dbReference>
<dbReference type="OrthoDB" id="1876592at2759"/>
<dbReference type="eggNOG" id="ENOG502S79G">
    <property type="taxonomic scope" value="Eukaryota"/>
</dbReference>
<feature type="chain" id="PRO_5001574454" description="Bifunctional inhibitor/plant lipid transfer protein/seed storage helical domain-containing protein" evidence="2">
    <location>
        <begin position="28"/>
        <end position="136"/>
    </location>
</feature>